<keyword evidence="3" id="KW-1185">Reference proteome</keyword>
<name>A0ABS5RLM9_9MYCO</name>
<evidence type="ECO:0000313" key="3">
    <source>
        <dbReference type="Proteomes" id="UP001519535"/>
    </source>
</evidence>
<dbReference type="InterPro" id="IPR037119">
    <property type="entry name" value="Haem_oxidase_HugZ-like_sf"/>
</dbReference>
<comment type="caution">
    <text evidence="2">The sequence shown here is derived from an EMBL/GenBank/DDBJ whole genome shotgun (WGS) entry which is preliminary data.</text>
</comment>
<feature type="domain" description="DUF2470" evidence="1">
    <location>
        <begin position="187"/>
        <end position="256"/>
    </location>
</feature>
<dbReference type="RefSeq" id="WP_214094069.1">
    <property type="nucleotide sequence ID" value="NZ_JAHCLR010000038.1"/>
</dbReference>
<protein>
    <submittedName>
        <fullName evidence="2">DUF2470 domain-containing protein</fullName>
    </submittedName>
</protein>
<dbReference type="Gene3D" id="3.20.180.10">
    <property type="entry name" value="PNP-oxidase-like"/>
    <property type="match status" value="1"/>
</dbReference>
<accession>A0ABS5RLM9</accession>
<sequence length="276" mass="28957">MTPTAEAVPTSAERIRSACIRGRALLAVADATDNETDTGTTAPVSAPLCHLLADGSIAIAVPAGDAITTIAAGAGVPAMLELTDHAPLPLRQRVRALAWIRGLVQVVPPDDVGALLDVIAADNPDPALLQVHSPRSAPDGRAAADVRYVLLRLTAESAVLADTTGAEAVDVAELLAARPDPFCGIESSWLQHLDSAHPELIARLAADRVPARLRRGHARPLGVDRYGIWLRVEGADGDHDVRLGFPRPVLDLAGLNRAIRLLAGCPFLNGLHARRG</sequence>
<dbReference type="EMBL" id="JAHCLR010000038">
    <property type="protein sequence ID" value="MBS9535210.1"/>
    <property type="molecule type" value="Genomic_DNA"/>
</dbReference>
<dbReference type="Proteomes" id="UP001519535">
    <property type="component" value="Unassembled WGS sequence"/>
</dbReference>
<organism evidence="2 3">
    <name type="scientific">Mycolicibacter acidiphilus</name>
    <dbReference type="NCBI Taxonomy" id="2835306"/>
    <lineage>
        <taxon>Bacteria</taxon>
        <taxon>Bacillati</taxon>
        <taxon>Actinomycetota</taxon>
        <taxon>Actinomycetes</taxon>
        <taxon>Mycobacteriales</taxon>
        <taxon>Mycobacteriaceae</taxon>
        <taxon>Mycolicibacter</taxon>
    </lineage>
</organism>
<dbReference type="InterPro" id="IPR019595">
    <property type="entry name" value="DUF2470"/>
</dbReference>
<dbReference type="Pfam" id="PF10615">
    <property type="entry name" value="DUF2470"/>
    <property type="match status" value="1"/>
</dbReference>
<proteinExistence type="predicted"/>
<gene>
    <name evidence="2" type="ORF">KIH27_16605</name>
</gene>
<evidence type="ECO:0000313" key="2">
    <source>
        <dbReference type="EMBL" id="MBS9535210.1"/>
    </source>
</evidence>
<reference evidence="2 3" key="1">
    <citation type="submission" date="2021-05" db="EMBL/GenBank/DDBJ databases">
        <title>Mycobacterium acidophilum sp. nov., an extremely acid-tolerant member of the genus Mycobacterium.</title>
        <authorList>
            <person name="Xia J."/>
        </authorList>
    </citation>
    <scope>NUCLEOTIDE SEQUENCE [LARGE SCALE GENOMIC DNA]</scope>
    <source>
        <strain evidence="2 3">M1</strain>
    </source>
</reference>
<evidence type="ECO:0000259" key="1">
    <source>
        <dbReference type="Pfam" id="PF10615"/>
    </source>
</evidence>
<dbReference type="SUPFAM" id="SSF50475">
    <property type="entry name" value="FMN-binding split barrel"/>
    <property type="match status" value="1"/>
</dbReference>